<dbReference type="InterPro" id="IPR006143">
    <property type="entry name" value="RND_pump_MFP"/>
</dbReference>
<proteinExistence type="inferred from homology"/>
<dbReference type="GO" id="GO:1990281">
    <property type="term" value="C:efflux pump complex"/>
    <property type="evidence" value="ECO:0007669"/>
    <property type="project" value="TreeGrafter"/>
</dbReference>
<comment type="caution">
    <text evidence="5">The sequence shown here is derived from an EMBL/GenBank/DDBJ whole genome shotgun (WGS) entry which is preliminary data.</text>
</comment>
<reference evidence="5" key="1">
    <citation type="submission" date="2015-09" db="EMBL/GenBank/DDBJ databases">
        <title>Draft Genome Sequences of Two Novel Amoeba-resistant Intranuclear Bacteria, Candidatus Berkiella cookevillensis and Candidatus Berkiella aquae.</title>
        <authorList>
            <person name="Mehari Y.T."/>
            <person name="Arivett B.A."/>
            <person name="Farone A.L."/>
            <person name="Gunderson J.H."/>
            <person name="Farone M.B."/>
        </authorList>
    </citation>
    <scope>NUCLEOTIDE SEQUENCE [LARGE SCALE GENOMIC DNA]</scope>
    <source>
        <strain evidence="5">CC99</strain>
    </source>
</reference>
<name>A0A0Q9Y919_9GAMM</name>
<accession>A0A0Q9Y919</accession>
<feature type="chain" id="PRO_5006388447" evidence="3">
    <location>
        <begin position="22"/>
        <end position="282"/>
    </location>
</feature>
<dbReference type="AlphaFoldDB" id="A0A0Q9Y919"/>
<evidence type="ECO:0000256" key="1">
    <source>
        <dbReference type="ARBA" id="ARBA00009477"/>
    </source>
</evidence>
<protein>
    <submittedName>
        <fullName evidence="5">Nickel and cobalt resistance protein CnrB</fullName>
    </submittedName>
</protein>
<dbReference type="PANTHER" id="PTHR30469">
    <property type="entry name" value="MULTIDRUG RESISTANCE PROTEIN MDTA"/>
    <property type="match status" value="1"/>
</dbReference>
<dbReference type="GO" id="GO:0015562">
    <property type="term" value="F:efflux transmembrane transporter activity"/>
    <property type="evidence" value="ECO:0007669"/>
    <property type="project" value="TreeGrafter"/>
</dbReference>
<evidence type="ECO:0000259" key="4">
    <source>
        <dbReference type="Pfam" id="PF25984"/>
    </source>
</evidence>
<organism evidence="5">
    <name type="scientific">Candidatus Berkiella cookevillensis</name>
    <dbReference type="NCBI Taxonomy" id="437022"/>
    <lineage>
        <taxon>Bacteria</taxon>
        <taxon>Pseudomonadati</taxon>
        <taxon>Pseudomonadota</taxon>
        <taxon>Gammaproteobacteria</taxon>
        <taxon>Candidatus Berkiellales</taxon>
        <taxon>Candidatus Berkiellaceae</taxon>
        <taxon>Candidatus Berkiella</taxon>
    </lineage>
</organism>
<feature type="domain" description="YknX-like barrel-sandwich hybrid" evidence="4">
    <location>
        <begin position="40"/>
        <end position="173"/>
    </location>
</feature>
<sequence>MNHISLCMLFISIASSQYAFAEQTEMQLFDCLLIPEQEVIVSSTESGVIENINIKKGDIVKKGDVLITLESNVEKILVELADLKRNTNFEIDASKKNADLAKSKLKRMVSLQQENITSEKEKEDAISELNIAELNYEQALQNKRLAETDYKRAVAILNKKSIKSEIDGIVTDIYLHIGEIPKDNKILKIVKIDPMHIEVIMPSYYFGKINLDMMANIITENKPNDKNRATVINVDKVIDAESGTFVVTLSMPNDDLSIPSGQKCEVIFDNLPQKGVQELGNE</sequence>
<dbReference type="STRING" id="437022.CC99x_02474"/>
<dbReference type="InterPro" id="IPR058639">
    <property type="entry name" value="BSH_YknX-like"/>
</dbReference>
<keyword evidence="2" id="KW-0175">Coiled coil</keyword>
<feature type="signal peptide" evidence="3">
    <location>
        <begin position="1"/>
        <end position="21"/>
    </location>
</feature>
<dbReference type="Pfam" id="PF25984">
    <property type="entry name" value="BSH_YknX"/>
    <property type="match status" value="1"/>
</dbReference>
<evidence type="ECO:0000313" key="5">
    <source>
        <dbReference type="EMBL" id="KRG17280.1"/>
    </source>
</evidence>
<dbReference type="PANTHER" id="PTHR30469:SF15">
    <property type="entry name" value="HLYD FAMILY OF SECRETION PROTEINS"/>
    <property type="match status" value="1"/>
</dbReference>
<keyword evidence="3" id="KW-0732">Signal</keyword>
<evidence type="ECO:0000256" key="3">
    <source>
        <dbReference type="SAM" id="SignalP"/>
    </source>
</evidence>
<gene>
    <name evidence="5" type="primary">cnrB</name>
    <name evidence="5" type="ORF">CC99x_02474</name>
</gene>
<evidence type="ECO:0000256" key="2">
    <source>
        <dbReference type="SAM" id="Coils"/>
    </source>
</evidence>
<dbReference type="SUPFAM" id="SSF111369">
    <property type="entry name" value="HlyD-like secretion proteins"/>
    <property type="match status" value="1"/>
</dbReference>
<dbReference type="Gene3D" id="2.40.30.170">
    <property type="match status" value="1"/>
</dbReference>
<dbReference type="Gene3D" id="2.40.50.100">
    <property type="match status" value="1"/>
</dbReference>
<dbReference type="EMBL" id="LKHV01000020">
    <property type="protein sequence ID" value="KRG17280.1"/>
    <property type="molecule type" value="Genomic_DNA"/>
</dbReference>
<dbReference type="NCBIfam" id="TIGR01730">
    <property type="entry name" value="RND_mfp"/>
    <property type="match status" value="1"/>
</dbReference>
<dbReference type="Gene3D" id="1.10.287.470">
    <property type="entry name" value="Helix hairpin bin"/>
    <property type="match status" value="1"/>
</dbReference>
<feature type="coiled-coil region" evidence="2">
    <location>
        <begin position="66"/>
        <end position="149"/>
    </location>
</feature>
<comment type="similarity">
    <text evidence="1">Belongs to the membrane fusion protein (MFP) (TC 8.A.1) family.</text>
</comment>